<gene>
    <name evidence="2" type="ORF">A2650_00375</name>
</gene>
<dbReference type="Proteomes" id="UP000177117">
    <property type="component" value="Unassembled WGS sequence"/>
</dbReference>
<dbReference type="Pfam" id="PF06550">
    <property type="entry name" value="SPP"/>
    <property type="match status" value="1"/>
</dbReference>
<evidence type="ECO:0000313" key="3">
    <source>
        <dbReference type="Proteomes" id="UP000177117"/>
    </source>
</evidence>
<dbReference type="AlphaFoldDB" id="A0A1F8EJY5"/>
<feature type="transmembrane region" description="Helical" evidence="1">
    <location>
        <begin position="75"/>
        <end position="94"/>
    </location>
</feature>
<feature type="transmembrane region" description="Helical" evidence="1">
    <location>
        <begin position="203"/>
        <end position="223"/>
    </location>
</feature>
<feature type="transmembrane region" description="Helical" evidence="1">
    <location>
        <begin position="165"/>
        <end position="183"/>
    </location>
</feature>
<feature type="transmembrane region" description="Helical" evidence="1">
    <location>
        <begin position="45"/>
        <end position="63"/>
    </location>
</feature>
<accession>A0A1F8EJY5</accession>
<evidence type="ECO:0000256" key="1">
    <source>
        <dbReference type="SAM" id="Phobius"/>
    </source>
</evidence>
<keyword evidence="1" id="KW-0812">Transmembrane</keyword>
<name>A0A1F8EJY5_9BACT</name>
<reference evidence="2 3" key="1">
    <citation type="journal article" date="2016" name="Nat. Commun.">
        <title>Thousands of microbial genomes shed light on interconnected biogeochemical processes in an aquifer system.</title>
        <authorList>
            <person name="Anantharaman K."/>
            <person name="Brown C.T."/>
            <person name="Hug L.A."/>
            <person name="Sharon I."/>
            <person name="Castelle C.J."/>
            <person name="Probst A.J."/>
            <person name="Thomas B.C."/>
            <person name="Singh A."/>
            <person name="Wilkins M.J."/>
            <person name="Karaoz U."/>
            <person name="Brodie E.L."/>
            <person name="Williams K.H."/>
            <person name="Hubbard S.S."/>
            <person name="Banfield J.F."/>
        </authorList>
    </citation>
    <scope>NUCLEOTIDE SEQUENCE [LARGE SCALE GENOMIC DNA]</scope>
</reference>
<protein>
    <submittedName>
        <fullName evidence="2">Uncharacterized protein</fullName>
    </submittedName>
</protein>
<feature type="transmembrane region" description="Helical" evidence="1">
    <location>
        <begin position="229"/>
        <end position="248"/>
    </location>
</feature>
<keyword evidence="1" id="KW-0472">Membrane</keyword>
<proteinExistence type="predicted"/>
<comment type="caution">
    <text evidence="2">The sequence shown here is derived from an EMBL/GenBank/DDBJ whole genome shotgun (WGS) entry which is preliminary data.</text>
</comment>
<dbReference type="InterPro" id="IPR010545">
    <property type="entry name" value="SPP"/>
</dbReference>
<organism evidence="2 3">
    <name type="scientific">Candidatus Yanofskybacteria bacterium RIFCSPHIGHO2_01_FULL_41_53</name>
    <dbReference type="NCBI Taxonomy" id="1802663"/>
    <lineage>
        <taxon>Bacteria</taxon>
        <taxon>Candidatus Yanofskyibacteriota</taxon>
    </lineage>
</organism>
<feature type="transmembrane region" description="Helical" evidence="1">
    <location>
        <begin position="100"/>
        <end position="129"/>
    </location>
</feature>
<feature type="transmembrane region" description="Helical" evidence="1">
    <location>
        <begin position="12"/>
        <end position="33"/>
    </location>
</feature>
<keyword evidence="1" id="KW-1133">Transmembrane helix</keyword>
<dbReference type="EMBL" id="MGJD01000010">
    <property type="protein sequence ID" value="OGN01103.1"/>
    <property type="molecule type" value="Genomic_DNA"/>
</dbReference>
<sequence length="276" mass="30465">MVIKPKLFFNELALFAATMILGVFSAYSNAYLIENTIIEPPSFSWDSITVFLVFFVIFSLILMRFKKLSGFFLRIFLIVVVFSGSQILFGSAVASPWELFLALFIAIVFLIFHNVWSHNVGIMLGVAGVSSLLGAMISPQYAVILLVLLSFYDIAAVYWTKHMVYLAKGMIESGAIFGFIIPFDMKDIFYHKEEARQHLGSKFMILGSGDIGLPLVLASSLAVVSISQALVVALFSLGGLFLTHILFINQEGRKPMAALPPIATLTIIGYVVTQLL</sequence>
<evidence type="ECO:0000313" key="2">
    <source>
        <dbReference type="EMBL" id="OGN01103.1"/>
    </source>
</evidence>